<accession>A0ABM8TT08</accession>
<evidence type="ECO:0000313" key="1">
    <source>
        <dbReference type="EMBL" id="CAG2159542.1"/>
    </source>
</evidence>
<dbReference type="EMBL" id="CAJPVI010000061">
    <property type="protein sequence ID" value="CAG2159542.1"/>
    <property type="molecule type" value="Genomic_DNA"/>
</dbReference>
<keyword evidence="2" id="KW-1185">Reference proteome</keyword>
<dbReference type="InterPro" id="IPR035897">
    <property type="entry name" value="Toll_tir_struct_dom_sf"/>
</dbReference>
<reference evidence="1 2" key="1">
    <citation type="submission" date="2021-03" db="EMBL/GenBank/DDBJ databases">
        <authorList>
            <person name="Peeters C."/>
        </authorList>
    </citation>
    <scope>NUCLEOTIDE SEQUENCE [LARGE SCALE GENOMIC DNA]</scope>
    <source>
        <strain evidence="1 2">LMG 26411</strain>
    </source>
</reference>
<dbReference type="Gene3D" id="3.40.50.10140">
    <property type="entry name" value="Toll/interleukin-1 receptor homology (TIR) domain"/>
    <property type="match status" value="1"/>
</dbReference>
<proteinExistence type="predicted"/>
<comment type="caution">
    <text evidence="1">The sequence shown here is derived from an EMBL/GenBank/DDBJ whole genome shotgun (WGS) entry which is preliminary data.</text>
</comment>
<name>A0ABM8TT08_9BURK</name>
<dbReference type="RefSeq" id="WP_211957577.1">
    <property type="nucleotide sequence ID" value="NZ_CAJPVI010000061.1"/>
</dbReference>
<evidence type="ECO:0000313" key="2">
    <source>
        <dbReference type="Proteomes" id="UP000672657"/>
    </source>
</evidence>
<evidence type="ECO:0008006" key="3">
    <source>
        <dbReference type="Google" id="ProtNLM"/>
    </source>
</evidence>
<organism evidence="1 2">
    <name type="scientific">Cupriavidus numazuensis</name>
    <dbReference type="NCBI Taxonomy" id="221992"/>
    <lineage>
        <taxon>Bacteria</taxon>
        <taxon>Pseudomonadati</taxon>
        <taxon>Pseudomonadota</taxon>
        <taxon>Betaproteobacteria</taxon>
        <taxon>Burkholderiales</taxon>
        <taxon>Burkholderiaceae</taxon>
        <taxon>Cupriavidus</taxon>
    </lineage>
</organism>
<dbReference type="SUPFAM" id="SSF52200">
    <property type="entry name" value="Toll/Interleukin receptor TIR domain"/>
    <property type="match status" value="1"/>
</dbReference>
<gene>
    <name evidence="1" type="ORF">LMG26411_06779</name>
</gene>
<dbReference type="Proteomes" id="UP000672657">
    <property type="component" value="Unassembled WGS sequence"/>
</dbReference>
<protein>
    <recommendedName>
        <fullName evidence="3">TIR domain-containing protein</fullName>
    </recommendedName>
</protein>
<sequence length="315" mass="35192">MNNTFEYDVAISFGWKDEDMANRLAALLEGRLSVFLYSKKQEKLAGTDGERTFNEVFGAKARLVVVLFREAWGKTPFTRFEETAIRNRAFNEGYDFTVFIPMDEAETQKVPAWLPKNRLYIGLHRWGIEAAAAVIEARFTELGGDVHEETIDDVAAKTARVLALKEKRKAYLNSYEGVIAQRSAYEALKADLLDSAEKLKGTLQSINLQTKVNGSPSGAILLLSNPAAMSVTWNLQYANTLTGSTLEAALWRGHPPWPGSMTFEKPIKLATLQFDPDLLEDGTAGWLLRGKGRPISNRAVLEEIMKLFLTKVQDV</sequence>